<evidence type="ECO:0000313" key="3">
    <source>
        <dbReference type="EMBL" id="WMW80716.1"/>
    </source>
</evidence>
<keyword evidence="1" id="KW-0732">Signal</keyword>
<gene>
    <name evidence="3" type="ORF">RF679_00200</name>
</gene>
<protein>
    <submittedName>
        <fullName evidence="3">Transporter substrate-binding domain-containing protein</fullName>
    </submittedName>
</protein>
<dbReference type="RefSeq" id="WP_309482207.1">
    <property type="nucleotide sequence ID" value="NZ_CP133720.1"/>
</dbReference>
<evidence type="ECO:0000256" key="1">
    <source>
        <dbReference type="ARBA" id="ARBA00022729"/>
    </source>
</evidence>
<organism evidence="3 4">
    <name type="scientific">Undibacterium cyanobacteriorum</name>
    <dbReference type="NCBI Taxonomy" id="3073561"/>
    <lineage>
        <taxon>Bacteria</taxon>
        <taxon>Pseudomonadati</taxon>
        <taxon>Pseudomonadota</taxon>
        <taxon>Betaproteobacteria</taxon>
        <taxon>Burkholderiales</taxon>
        <taxon>Oxalobacteraceae</taxon>
        <taxon>Undibacterium</taxon>
    </lineage>
</organism>
<dbReference type="Gene3D" id="3.40.190.10">
    <property type="entry name" value="Periplasmic binding protein-like II"/>
    <property type="match status" value="2"/>
</dbReference>
<feature type="domain" description="Solute-binding protein family 3/N-terminal" evidence="2">
    <location>
        <begin position="29"/>
        <end position="258"/>
    </location>
</feature>
<sequence>MALIQYMLRSFLLLLGFFGVVLNSHAQTPLRACGGDSTWPPMSYLNPKDKSVQGFSIEVLKAIFETPPRVQLRPWARCLAEVENMQGSDILISAFKTPEREAKFLFSRPYFSLTPAYFYAKHKFSTPPISQKSDLARYKICSLHGAAISYSGLSNEQIESGATNYVSLFKKIERGHCDIVVDMEEVFLGFDHLGTVNFAAKEFEIRPLPDTERFPLHFAVSLTHPQAHRIIEQINRGIASIQKNGRLKQLQDRFQAQRR</sequence>
<reference evidence="3" key="1">
    <citation type="submission" date="2023-09" db="EMBL/GenBank/DDBJ databases">
        <title>Undibacterium sp. 20NA77.5 isolated from freshwater.</title>
        <authorList>
            <person name="Le V."/>
            <person name="Ko S.-R."/>
            <person name="Ahn C.-Y."/>
            <person name="Oh H.-M."/>
        </authorList>
    </citation>
    <scope>NUCLEOTIDE SEQUENCE</scope>
    <source>
        <strain evidence="3">20NA77.5</strain>
    </source>
</reference>
<dbReference type="SUPFAM" id="SSF53850">
    <property type="entry name" value="Periplasmic binding protein-like II"/>
    <property type="match status" value="1"/>
</dbReference>
<proteinExistence type="predicted"/>
<evidence type="ECO:0000259" key="2">
    <source>
        <dbReference type="SMART" id="SM00062"/>
    </source>
</evidence>
<dbReference type="Proteomes" id="UP001181355">
    <property type="component" value="Chromosome"/>
</dbReference>
<evidence type="ECO:0000313" key="4">
    <source>
        <dbReference type="Proteomes" id="UP001181355"/>
    </source>
</evidence>
<name>A0ABY9RIE1_9BURK</name>
<dbReference type="Pfam" id="PF00497">
    <property type="entry name" value="SBP_bac_3"/>
    <property type="match status" value="1"/>
</dbReference>
<dbReference type="SMART" id="SM00062">
    <property type="entry name" value="PBPb"/>
    <property type="match status" value="1"/>
</dbReference>
<accession>A0ABY9RIE1</accession>
<dbReference type="InterPro" id="IPR001638">
    <property type="entry name" value="Solute-binding_3/MltF_N"/>
</dbReference>
<dbReference type="PANTHER" id="PTHR35936">
    <property type="entry name" value="MEMBRANE-BOUND LYTIC MUREIN TRANSGLYCOSYLASE F"/>
    <property type="match status" value="1"/>
</dbReference>
<keyword evidence="4" id="KW-1185">Reference proteome</keyword>
<dbReference type="EMBL" id="CP133720">
    <property type="protein sequence ID" value="WMW80716.1"/>
    <property type="molecule type" value="Genomic_DNA"/>
</dbReference>
<dbReference type="PANTHER" id="PTHR35936:SF35">
    <property type="entry name" value="L-CYSTINE-BINDING PROTEIN TCYJ"/>
    <property type="match status" value="1"/>
</dbReference>